<dbReference type="InterPro" id="IPR000914">
    <property type="entry name" value="SBP_5_dom"/>
</dbReference>
<sequence length="647" mass="74716">MRKLLTTILLSVAMYLLGIASVLAQEALPPTQYATMEEYEKATGKKIVKFSEAPMLRIKVAAGELPPVEERLPEEPAVVLPVEEIGQYGGTWHRVWGGEADAWNAYRIIWQHIVKWNRDASKVVPNVFKSWEISKDGKVYTFHLRKGLKWSDGVPFTADDVMFWYEDVLLNKELTPVFPSWLTVDGEPVKVEKVDDYTVRFKFAKPYGLFLFQIDYGDRGDTFIPKHYMKKFHPRYTPMDKLKKMAKEEGFEHWYQLFGQKRGNWYIHNPEHPTIFAWKVTVPSPATRVVFERNPYFWKVDPEGNQLPYIDRIVFDLAESAEMINFKAMTGEIDMQGRGLDIANYTLFMKNREKGDYRVIMVPDKSIGAKTMICLNQNCKDPVLRKIIQDDRFRFALSLAINREEINELVYSGLGKPRQASFVKGTPYYSEEWEKAYAEYDPERANAFLDEMGLKWDKDHEYRLRPDGKTLSLTVELTEGWADALSLIKEYWEAVGVKTNLKVEDRSLLFTRTPASEHEACVWSMASNLLSTASGCILPLYANVVHWAPEYGRWHATKGKAGQKPTGDIAKAIELWDKLVVTVDEEERDRLAREIVRLEAKHIWMIGDAAEIPYVIIAKNNFRNLATIGSCETSPENFEAEQFFFKK</sequence>
<name>A0A497E1G4_UNCAE</name>
<protein>
    <submittedName>
        <fullName evidence="3">ABC transporter substrate-binding protein</fullName>
    </submittedName>
</protein>
<dbReference type="PANTHER" id="PTHR30290">
    <property type="entry name" value="PERIPLASMIC BINDING COMPONENT OF ABC TRANSPORTER"/>
    <property type="match status" value="1"/>
</dbReference>
<dbReference type="AlphaFoldDB" id="A0A497E1G4"/>
<comment type="caution">
    <text evidence="3">The sequence shown here is derived from an EMBL/GenBank/DDBJ whole genome shotgun (WGS) entry which is preliminary data.</text>
</comment>
<accession>A0A497E1G4</accession>
<organism evidence="3 4">
    <name type="scientific">Aerophobetes bacterium</name>
    <dbReference type="NCBI Taxonomy" id="2030807"/>
    <lineage>
        <taxon>Bacteria</taxon>
        <taxon>Candidatus Aerophobota</taxon>
    </lineage>
</organism>
<gene>
    <name evidence="3" type="ORF">DRJ00_08635</name>
</gene>
<reference evidence="3 4" key="1">
    <citation type="submission" date="2018-06" db="EMBL/GenBank/DDBJ databases">
        <title>Extensive metabolic versatility and redundancy in microbially diverse, dynamic hydrothermal sediments.</title>
        <authorList>
            <person name="Dombrowski N."/>
            <person name="Teske A."/>
            <person name="Baker B.J."/>
        </authorList>
    </citation>
    <scope>NUCLEOTIDE SEQUENCE [LARGE SCALE GENOMIC DNA]</scope>
    <source>
        <strain evidence="3">B47_G16</strain>
    </source>
</reference>
<dbReference type="Gene3D" id="3.10.105.10">
    <property type="entry name" value="Dipeptide-binding Protein, Domain 3"/>
    <property type="match status" value="1"/>
</dbReference>
<evidence type="ECO:0000256" key="1">
    <source>
        <dbReference type="SAM" id="SignalP"/>
    </source>
</evidence>
<evidence type="ECO:0000313" key="4">
    <source>
        <dbReference type="Proteomes" id="UP000279422"/>
    </source>
</evidence>
<dbReference type="InterPro" id="IPR039424">
    <property type="entry name" value="SBP_5"/>
</dbReference>
<dbReference type="Gene3D" id="3.40.190.10">
    <property type="entry name" value="Periplasmic binding protein-like II"/>
    <property type="match status" value="1"/>
</dbReference>
<feature type="chain" id="PRO_5019787524" evidence="1">
    <location>
        <begin position="25"/>
        <end position="647"/>
    </location>
</feature>
<feature type="domain" description="Solute-binding protein family 5" evidence="2">
    <location>
        <begin position="122"/>
        <end position="529"/>
    </location>
</feature>
<dbReference type="SUPFAM" id="SSF53850">
    <property type="entry name" value="Periplasmic binding protein-like II"/>
    <property type="match status" value="1"/>
</dbReference>
<proteinExistence type="predicted"/>
<dbReference type="CDD" id="cd08500">
    <property type="entry name" value="PBP2_NikA_DppA_OppA_like_4"/>
    <property type="match status" value="1"/>
</dbReference>
<evidence type="ECO:0000259" key="2">
    <source>
        <dbReference type="Pfam" id="PF00496"/>
    </source>
</evidence>
<dbReference type="GO" id="GO:0015833">
    <property type="term" value="P:peptide transport"/>
    <property type="evidence" value="ECO:0007669"/>
    <property type="project" value="TreeGrafter"/>
</dbReference>
<keyword evidence="1" id="KW-0732">Signal</keyword>
<dbReference type="EMBL" id="QMPZ01000192">
    <property type="protein sequence ID" value="RLE07146.1"/>
    <property type="molecule type" value="Genomic_DNA"/>
</dbReference>
<evidence type="ECO:0000313" key="3">
    <source>
        <dbReference type="EMBL" id="RLE07146.1"/>
    </source>
</evidence>
<dbReference type="GO" id="GO:1904680">
    <property type="term" value="F:peptide transmembrane transporter activity"/>
    <property type="evidence" value="ECO:0007669"/>
    <property type="project" value="TreeGrafter"/>
</dbReference>
<dbReference type="PANTHER" id="PTHR30290:SF62">
    <property type="entry name" value="OLIGOPEPTIDE ABC TRANSPORTER, PERIPLASMIC OLIGOPEPTIDE-BINDING PROTEIN"/>
    <property type="match status" value="1"/>
</dbReference>
<dbReference type="Proteomes" id="UP000279422">
    <property type="component" value="Unassembled WGS sequence"/>
</dbReference>
<dbReference type="Pfam" id="PF00496">
    <property type="entry name" value="SBP_bac_5"/>
    <property type="match status" value="1"/>
</dbReference>
<feature type="signal peptide" evidence="1">
    <location>
        <begin position="1"/>
        <end position="24"/>
    </location>
</feature>